<evidence type="ECO:0000313" key="1">
    <source>
        <dbReference type="EMBL" id="KAG0560450.1"/>
    </source>
</evidence>
<gene>
    <name evidence="1" type="ORF">KC19_10G180900</name>
</gene>
<evidence type="ECO:0000313" key="2">
    <source>
        <dbReference type="Proteomes" id="UP000822688"/>
    </source>
</evidence>
<accession>A0A8T0GN50</accession>
<keyword evidence="2" id="KW-1185">Reference proteome</keyword>
<reference evidence="1" key="1">
    <citation type="submission" date="2020-06" db="EMBL/GenBank/DDBJ databases">
        <title>WGS assembly of Ceratodon purpureus strain R40.</title>
        <authorList>
            <person name="Carey S.B."/>
            <person name="Jenkins J."/>
            <person name="Shu S."/>
            <person name="Lovell J.T."/>
            <person name="Sreedasyam A."/>
            <person name="Maumus F."/>
            <person name="Tiley G.P."/>
            <person name="Fernandez-Pozo N."/>
            <person name="Barry K."/>
            <person name="Chen C."/>
            <person name="Wang M."/>
            <person name="Lipzen A."/>
            <person name="Daum C."/>
            <person name="Saski C.A."/>
            <person name="Payton A.C."/>
            <person name="Mcbreen J.C."/>
            <person name="Conrad R.E."/>
            <person name="Kollar L.M."/>
            <person name="Olsson S."/>
            <person name="Huttunen S."/>
            <person name="Landis J.B."/>
            <person name="Wickett N.J."/>
            <person name="Johnson M.G."/>
            <person name="Rensing S.A."/>
            <person name="Grimwood J."/>
            <person name="Schmutz J."/>
            <person name="Mcdaniel S.F."/>
        </authorList>
    </citation>
    <scope>NUCLEOTIDE SEQUENCE</scope>
    <source>
        <strain evidence="1">R40</strain>
    </source>
</reference>
<protein>
    <submittedName>
        <fullName evidence="1">Uncharacterized protein</fullName>
    </submittedName>
</protein>
<comment type="caution">
    <text evidence="1">The sequence shown here is derived from an EMBL/GenBank/DDBJ whole genome shotgun (WGS) entry which is preliminary data.</text>
</comment>
<sequence length="61" mass="6440">MVANGGLNCRYGVSIRPSFSLCGTDTVVAAVFGIVRLQLAAEQYHMELAYGIGGLFTVVVC</sequence>
<organism evidence="1 2">
    <name type="scientific">Ceratodon purpureus</name>
    <name type="common">Fire moss</name>
    <name type="synonym">Dicranum purpureum</name>
    <dbReference type="NCBI Taxonomy" id="3225"/>
    <lineage>
        <taxon>Eukaryota</taxon>
        <taxon>Viridiplantae</taxon>
        <taxon>Streptophyta</taxon>
        <taxon>Embryophyta</taxon>
        <taxon>Bryophyta</taxon>
        <taxon>Bryophytina</taxon>
        <taxon>Bryopsida</taxon>
        <taxon>Dicranidae</taxon>
        <taxon>Pseudoditrichales</taxon>
        <taxon>Ditrichaceae</taxon>
        <taxon>Ceratodon</taxon>
    </lineage>
</organism>
<dbReference type="AlphaFoldDB" id="A0A8T0GN50"/>
<dbReference type="Proteomes" id="UP000822688">
    <property type="component" value="Chromosome 10"/>
</dbReference>
<proteinExistence type="predicted"/>
<name>A0A8T0GN50_CERPU</name>
<dbReference type="EMBL" id="CM026431">
    <property type="protein sequence ID" value="KAG0560450.1"/>
    <property type="molecule type" value="Genomic_DNA"/>
</dbReference>